<name>A0A0R1RA06_9LACO</name>
<dbReference type="PATRIC" id="fig|1114972.6.peg.844"/>
<dbReference type="InterPro" id="IPR003675">
    <property type="entry name" value="Rce1/LyrA-like_dom"/>
</dbReference>
<feature type="domain" description="CAAX prenyl protease 2/Lysostaphin resistance protein A-like" evidence="3">
    <location>
        <begin position="130"/>
        <end position="223"/>
    </location>
</feature>
<feature type="transmembrane region" description="Helical" evidence="2">
    <location>
        <begin position="12"/>
        <end position="28"/>
    </location>
</feature>
<keyword evidence="2" id="KW-0472">Membrane</keyword>
<dbReference type="STRING" id="1114972.FD35_GL000838"/>
<evidence type="ECO:0000256" key="1">
    <source>
        <dbReference type="ARBA" id="ARBA00009067"/>
    </source>
</evidence>
<dbReference type="Proteomes" id="UP000051999">
    <property type="component" value="Unassembled WGS sequence"/>
</dbReference>
<dbReference type="GO" id="GO:0080120">
    <property type="term" value="P:CAAX-box protein maturation"/>
    <property type="evidence" value="ECO:0007669"/>
    <property type="project" value="UniProtKB-ARBA"/>
</dbReference>
<evidence type="ECO:0000313" key="5">
    <source>
        <dbReference type="Proteomes" id="UP000051999"/>
    </source>
</evidence>
<dbReference type="PANTHER" id="PTHR36435:SF1">
    <property type="entry name" value="CAAX AMINO TERMINAL PROTEASE FAMILY PROTEIN"/>
    <property type="match status" value="1"/>
</dbReference>
<dbReference type="AlphaFoldDB" id="A0A0R1RA06"/>
<evidence type="ECO:0000313" key="4">
    <source>
        <dbReference type="EMBL" id="KRL53871.1"/>
    </source>
</evidence>
<feature type="transmembrane region" description="Helical" evidence="2">
    <location>
        <begin position="48"/>
        <end position="69"/>
    </location>
</feature>
<keyword evidence="2" id="KW-0812">Transmembrane</keyword>
<protein>
    <recommendedName>
        <fullName evidence="3">CAAX prenyl protease 2/Lysostaphin resistance protein A-like domain-containing protein</fullName>
    </recommendedName>
</protein>
<evidence type="ECO:0000256" key="2">
    <source>
        <dbReference type="SAM" id="Phobius"/>
    </source>
</evidence>
<dbReference type="eggNOG" id="COG1266">
    <property type="taxonomic scope" value="Bacteria"/>
</dbReference>
<gene>
    <name evidence="4" type="ORF">FD35_GL000838</name>
</gene>
<organism evidence="4 5">
    <name type="scientific">Furfurilactobacillus rossiae DSM 15814</name>
    <dbReference type="NCBI Taxonomy" id="1114972"/>
    <lineage>
        <taxon>Bacteria</taxon>
        <taxon>Bacillati</taxon>
        <taxon>Bacillota</taxon>
        <taxon>Bacilli</taxon>
        <taxon>Lactobacillales</taxon>
        <taxon>Lactobacillaceae</taxon>
        <taxon>Furfurilactobacillus</taxon>
    </lineage>
</organism>
<sequence length="226" mass="26530">MLFMKARISRYVIGIITIWVMLFLYQTSQLPVHMPEMIGIPETRNYQWLFIVLVTITSILFIWLELYTIDDARRYYGNAYIEHQPTRKHTWLMFGVMFFALIVFLIIEPLVKTPMPENEKMIERSMMGMPILTAYVEVVLAPIIEELIFRRLFFVFFFKGMVNPWKRVLGIVVNGLFFASLHTSLLSPGMWVYAVMGMIFATTYVTTKNVKYSIALHFLNNLISVL</sequence>
<dbReference type="GO" id="GO:0004175">
    <property type="term" value="F:endopeptidase activity"/>
    <property type="evidence" value="ECO:0007669"/>
    <property type="project" value="UniProtKB-ARBA"/>
</dbReference>
<dbReference type="InterPro" id="IPR052710">
    <property type="entry name" value="CAAX_protease"/>
</dbReference>
<feature type="transmembrane region" description="Helical" evidence="2">
    <location>
        <begin position="191"/>
        <end position="207"/>
    </location>
</feature>
<feature type="transmembrane region" description="Helical" evidence="2">
    <location>
        <begin position="127"/>
        <end position="148"/>
    </location>
</feature>
<comment type="caution">
    <text evidence="4">The sequence shown here is derived from an EMBL/GenBank/DDBJ whole genome shotgun (WGS) entry which is preliminary data.</text>
</comment>
<keyword evidence="5" id="KW-1185">Reference proteome</keyword>
<dbReference type="EMBL" id="AZFF01000014">
    <property type="protein sequence ID" value="KRL53871.1"/>
    <property type="molecule type" value="Genomic_DNA"/>
</dbReference>
<proteinExistence type="inferred from homology"/>
<feature type="transmembrane region" description="Helical" evidence="2">
    <location>
        <begin position="168"/>
        <end position="185"/>
    </location>
</feature>
<accession>A0A0R1RA06</accession>
<feature type="transmembrane region" description="Helical" evidence="2">
    <location>
        <begin position="90"/>
        <end position="107"/>
    </location>
</feature>
<keyword evidence="2" id="KW-1133">Transmembrane helix</keyword>
<dbReference type="PANTHER" id="PTHR36435">
    <property type="entry name" value="SLR1288 PROTEIN"/>
    <property type="match status" value="1"/>
</dbReference>
<comment type="similarity">
    <text evidence="1">Belongs to the UPF0177 family.</text>
</comment>
<dbReference type="Pfam" id="PF02517">
    <property type="entry name" value="Rce1-like"/>
    <property type="match status" value="1"/>
</dbReference>
<evidence type="ECO:0000259" key="3">
    <source>
        <dbReference type="Pfam" id="PF02517"/>
    </source>
</evidence>
<reference evidence="4 5" key="1">
    <citation type="journal article" date="2015" name="Genome Announc.">
        <title>Expanding the biotechnology potential of lactobacilli through comparative genomics of 213 strains and associated genera.</title>
        <authorList>
            <person name="Sun Z."/>
            <person name="Harris H.M."/>
            <person name="McCann A."/>
            <person name="Guo C."/>
            <person name="Argimon S."/>
            <person name="Zhang W."/>
            <person name="Yang X."/>
            <person name="Jeffery I.B."/>
            <person name="Cooney J.C."/>
            <person name="Kagawa T.F."/>
            <person name="Liu W."/>
            <person name="Song Y."/>
            <person name="Salvetti E."/>
            <person name="Wrobel A."/>
            <person name="Rasinkangas P."/>
            <person name="Parkhill J."/>
            <person name="Rea M.C."/>
            <person name="O'Sullivan O."/>
            <person name="Ritari J."/>
            <person name="Douillard F.P."/>
            <person name="Paul Ross R."/>
            <person name="Yang R."/>
            <person name="Briner A.E."/>
            <person name="Felis G.E."/>
            <person name="de Vos W.M."/>
            <person name="Barrangou R."/>
            <person name="Klaenhammer T.R."/>
            <person name="Caufield P.W."/>
            <person name="Cui Y."/>
            <person name="Zhang H."/>
            <person name="O'Toole P.W."/>
        </authorList>
    </citation>
    <scope>NUCLEOTIDE SEQUENCE [LARGE SCALE GENOMIC DNA]</scope>
    <source>
        <strain evidence="4 5">DSM 15814</strain>
    </source>
</reference>